<dbReference type="Proteomes" id="UP000054466">
    <property type="component" value="Unassembled WGS sequence"/>
</dbReference>
<proteinExistence type="predicted"/>
<dbReference type="RefSeq" id="XP_016243143.1">
    <property type="nucleotide sequence ID" value="XM_016398581.1"/>
</dbReference>
<keyword evidence="1" id="KW-0472">Membrane</keyword>
<evidence type="ECO:0000313" key="2">
    <source>
        <dbReference type="EMBL" id="KIW22927.1"/>
    </source>
</evidence>
<gene>
    <name evidence="2" type="ORF">PV07_11172</name>
</gene>
<feature type="transmembrane region" description="Helical" evidence="1">
    <location>
        <begin position="39"/>
        <end position="61"/>
    </location>
</feature>
<keyword evidence="3" id="KW-1185">Reference proteome</keyword>
<feature type="non-terminal residue" evidence="2">
    <location>
        <position position="1"/>
    </location>
</feature>
<sequence>MGPETSQAAIDSVYDSITAVVPQSGTGERNAVNHAYSDILRFMTIAALVASAIPMVMVWFLPNLELNDKHNLAGSLVESEEPEGQPDRAGETRLQRWRRRIRW</sequence>
<dbReference type="AlphaFoldDB" id="A0A0D2ADG4"/>
<organism evidence="2 3">
    <name type="scientific">Cladophialophora immunda</name>
    <dbReference type="NCBI Taxonomy" id="569365"/>
    <lineage>
        <taxon>Eukaryota</taxon>
        <taxon>Fungi</taxon>
        <taxon>Dikarya</taxon>
        <taxon>Ascomycota</taxon>
        <taxon>Pezizomycotina</taxon>
        <taxon>Eurotiomycetes</taxon>
        <taxon>Chaetothyriomycetidae</taxon>
        <taxon>Chaetothyriales</taxon>
        <taxon>Herpotrichiellaceae</taxon>
        <taxon>Cladophialophora</taxon>
    </lineage>
</organism>
<accession>A0A0D2ADG4</accession>
<protein>
    <recommendedName>
        <fullName evidence="4">Major facilitator superfamily (MFS) profile domain-containing protein</fullName>
    </recommendedName>
</protein>
<dbReference type="EMBL" id="KN847046">
    <property type="protein sequence ID" value="KIW22927.1"/>
    <property type="molecule type" value="Genomic_DNA"/>
</dbReference>
<evidence type="ECO:0000256" key="1">
    <source>
        <dbReference type="SAM" id="Phobius"/>
    </source>
</evidence>
<dbReference type="HOGENOM" id="CLU_2263469_0_0_1"/>
<keyword evidence="1" id="KW-0812">Transmembrane</keyword>
<keyword evidence="1" id="KW-1133">Transmembrane helix</keyword>
<name>A0A0D2ADG4_9EURO</name>
<evidence type="ECO:0008006" key="4">
    <source>
        <dbReference type="Google" id="ProtNLM"/>
    </source>
</evidence>
<dbReference type="GeneID" id="27350366"/>
<reference evidence="2 3" key="1">
    <citation type="submission" date="2015-01" db="EMBL/GenBank/DDBJ databases">
        <title>The Genome Sequence of Cladophialophora immunda CBS83496.</title>
        <authorList>
            <consortium name="The Broad Institute Genomics Platform"/>
            <person name="Cuomo C."/>
            <person name="de Hoog S."/>
            <person name="Gorbushina A."/>
            <person name="Stielow B."/>
            <person name="Teixiera M."/>
            <person name="Abouelleil A."/>
            <person name="Chapman S.B."/>
            <person name="Priest M."/>
            <person name="Young S.K."/>
            <person name="Wortman J."/>
            <person name="Nusbaum C."/>
            <person name="Birren B."/>
        </authorList>
    </citation>
    <scope>NUCLEOTIDE SEQUENCE [LARGE SCALE GENOMIC DNA]</scope>
    <source>
        <strain evidence="2 3">CBS 83496</strain>
    </source>
</reference>
<evidence type="ECO:0000313" key="3">
    <source>
        <dbReference type="Proteomes" id="UP000054466"/>
    </source>
</evidence>
<dbReference type="VEuPathDB" id="FungiDB:PV07_11172"/>
<dbReference type="OrthoDB" id="2241241at2759"/>